<dbReference type="EMBL" id="JAGQLL010000058">
    <property type="protein sequence ID" value="MCA9380417.1"/>
    <property type="molecule type" value="Genomic_DNA"/>
</dbReference>
<comment type="cofactor">
    <cofactor evidence="1 16">
        <name>FAD</name>
        <dbReference type="ChEBI" id="CHEBI:57692"/>
    </cofactor>
</comment>
<evidence type="ECO:0000256" key="1">
    <source>
        <dbReference type="ARBA" id="ARBA00001974"/>
    </source>
</evidence>
<dbReference type="InterPro" id="IPR011601">
    <property type="entry name" value="MurB_C"/>
</dbReference>
<dbReference type="Gene3D" id="3.30.465.10">
    <property type="match status" value="1"/>
</dbReference>
<dbReference type="InterPro" id="IPR036318">
    <property type="entry name" value="FAD-bd_PCMH-like_sf"/>
</dbReference>
<evidence type="ECO:0000256" key="3">
    <source>
        <dbReference type="ARBA" id="ARBA00004496"/>
    </source>
</evidence>
<dbReference type="InterPro" id="IPR003170">
    <property type="entry name" value="MurB"/>
</dbReference>
<keyword evidence="7 16" id="KW-0285">Flavoprotein</keyword>
<evidence type="ECO:0000313" key="19">
    <source>
        <dbReference type="Proteomes" id="UP000745577"/>
    </source>
</evidence>
<comment type="subcellular location">
    <subcellularLocation>
        <location evidence="3 16">Cytoplasm</location>
    </subcellularLocation>
</comment>
<evidence type="ECO:0000256" key="14">
    <source>
        <dbReference type="ARBA" id="ARBA00023316"/>
    </source>
</evidence>
<evidence type="ECO:0000313" key="18">
    <source>
        <dbReference type="EMBL" id="MCA9380417.1"/>
    </source>
</evidence>
<dbReference type="PROSITE" id="PS51387">
    <property type="entry name" value="FAD_PCMH"/>
    <property type="match status" value="1"/>
</dbReference>
<dbReference type="Pfam" id="PF02873">
    <property type="entry name" value="MurB_C"/>
    <property type="match status" value="1"/>
</dbReference>
<keyword evidence="6 16" id="KW-0132">Cell division</keyword>
<dbReference type="PANTHER" id="PTHR21071:SF4">
    <property type="entry name" value="UDP-N-ACETYLENOLPYRUVOYLGLUCOSAMINE REDUCTASE"/>
    <property type="match status" value="1"/>
</dbReference>
<evidence type="ECO:0000256" key="6">
    <source>
        <dbReference type="ARBA" id="ARBA00022618"/>
    </source>
</evidence>
<evidence type="ECO:0000256" key="10">
    <source>
        <dbReference type="ARBA" id="ARBA00022960"/>
    </source>
</evidence>
<evidence type="ECO:0000256" key="4">
    <source>
        <dbReference type="ARBA" id="ARBA00004752"/>
    </source>
</evidence>
<dbReference type="GO" id="GO:0009252">
    <property type="term" value="P:peptidoglycan biosynthetic process"/>
    <property type="evidence" value="ECO:0007669"/>
    <property type="project" value="UniProtKB-UniRule"/>
</dbReference>
<evidence type="ECO:0000256" key="15">
    <source>
        <dbReference type="ARBA" id="ARBA00048914"/>
    </source>
</evidence>
<dbReference type="GO" id="GO:0071949">
    <property type="term" value="F:FAD binding"/>
    <property type="evidence" value="ECO:0007669"/>
    <property type="project" value="InterPro"/>
</dbReference>
<dbReference type="GO" id="GO:0008762">
    <property type="term" value="F:UDP-N-acetylmuramate dehydrogenase activity"/>
    <property type="evidence" value="ECO:0007669"/>
    <property type="project" value="UniProtKB-UniRule"/>
</dbReference>
<keyword evidence="13 16" id="KW-0131">Cell cycle</keyword>
<keyword evidence="9 16" id="KW-0521">NADP</keyword>
<keyword evidence="5 16" id="KW-0963">Cytoplasm</keyword>
<keyword evidence="11 16" id="KW-0573">Peptidoglycan synthesis</keyword>
<reference evidence="18" key="2">
    <citation type="journal article" date="2021" name="Microbiome">
        <title>Successional dynamics and alternative stable states in a saline activated sludge microbial community over 9 years.</title>
        <authorList>
            <person name="Wang Y."/>
            <person name="Ye J."/>
            <person name="Ju F."/>
            <person name="Liu L."/>
            <person name="Boyd J.A."/>
            <person name="Deng Y."/>
            <person name="Parks D.H."/>
            <person name="Jiang X."/>
            <person name="Yin X."/>
            <person name="Woodcroft B.J."/>
            <person name="Tyson G.W."/>
            <person name="Hugenholtz P."/>
            <person name="Polz M.F."/>
            <person name="Zhang T."/>
        </authorList>
    </citation>
    <scope>NUCLEOTIDE SEQUENCE</scope>
    <source>
        <strain evidence="18">HKST-UBA15</strain>
    </source>
</reference>
<comment type="catalytic activity">
    <reaction evidence="15 16">
        <text>UDP-N-acetyl-alpha-D-muramate + NADP(+) = UDP-N-acetyl-3-O-(1-carboxyvinyl)-alpha-D-glucosamine + NADPH + H(+)</text>
        <dbReference type="Rhea" id="RHEA:12248"/>
        <dbReference type="ChEBI" id="CHEBI:15378"/>
        <dbReference type="ChEBI" id="CHEBI:57783"/>
        <dbReference type="ChEBI" id="CHEBI:58349"/>
        <dbReference type="ChEBI" id="CHEBI:68483"/>
        <dbReference type="ChEBI" id="CHEBI:70757"/>
        <dbReference type="EC" id="1.3.1.98"/>
    </reaction>
</comment>
<dbReference type="Gene3D" id="3.90.78.10">
    <property type="entry name" value="UDP-N-acetylenolpyruvoylglucosamine reductase, C-terminal domain"/>
    <property type="match status" value="1"/>
</dbReference>
<dbReference type="GO" id="GO:0008360">
    <property type="term" value="P:regulation of cell shape"/>
    <property type="evidence" value="ECO:0007669"/>
    <property type="project" value="UniProtKB-KW"/>
</dbReference>
<dbReference type="InterPro" id="IPR016167">
    <property type="entry name" value="FAD-bd_PCMH_sub1"/>
</dbReference>
<comment type="pathway">
    <text evidence="4 16">Cell wall biogenesis; peptidoglycan biosynthesis.</text>
</comment>
<evidence type="ECO:0000256" key="5">
    <source>
        <dbReference type="ARBA" id="ARBA00022490"/>
    </source>
</evidence>
<dbReference type="Gene3D" id="3.30.43.10">
    <property type="entry name" value="Uridine Diphospho-n-acetylenolpyruvylglucosamine Reductase, domain 2"/>
    <property type="match status" value="1"/>
</dbReference>
<evidence type="ECO:0000256" key="13">
    <source>
        <dbReference type="ARBA" id="ARBA00023306"/>
    </source>
</evidence>
<sequence>MNNITKLKTELDKINSTATLEQPLAKYTTWRIGGPAEIFFQANTIDELSRAVEKANEFQIPYTILGWGSNVLISDKGIRGLVIKNASKEIEIKGKSETNLPTANEIEARLNAIDTEQYYNFDDLDFDESHFPTIELTVASGVYLPYLINVTIDQGITGLQWFAGIPGTVGGAVYNNIHGGTRFFSEVVQSVYVLTEKGEFKTLQKSELDFDYDYSIFHKNKDVILSVNLILREGDKERARNTSIAWATRKKLQPANSAGCCFQNIEKPVQSDLKLESNSWGYIIDKVLGLKGKQIGNAKISDKHAAFIETQPGASSNDVLGLFELIYEESKNKLGITPKTEIFFLGFEQSEVQKFINSSSQ</sequence>
<dbReference type="InterPro" id="IPR016166">
    <property type="entry name" value="FAD-bd_PCMH"/>
</dbReference>
<dbReference type="InterPro" id="IPR036635">
    <property type="entry name" value="MurB_C_sf"/>
</dbReference>
<protein>
    <recommendedName>
        <fullName evidence="16">UDP-N-acetylenolpyruvoylglucosamine reductase</fullName>
        <ecNumber evidence="16">1.3.1.98</ecNumber>
    </recommendedName>
    <alternativeName>
        <fullName evidence="16">UDP-N-acetylmuramate dehydrogenase</fullName>
    </alternativeName>
</protein>
<dbReference type="GO" id="GO:0005829">
    <property type="term" value="C:cytosol"/>
    <property type="evidence" value="ECO:0007669"/>
    <property type="project" value="TreeGrafter"/>
</dbReference>
<keyword evidence="14 16" id="KW-0961">Cell wall biogenesis/degradation</keyword>
<gene>
    <name evidence="16" type="primary">murB</name>
    <name evidence="18" type="ORF">KC675_04530</name>
</gene>
<dbReference type="AlphaFoldDB" id="A0A955KZZ8"/>
<reference evidence="18" key="1">
    <citation type="submission" date="2020-04" db="EMBL/GenBank/DDBJ databases">
        <authorList>
            <person name="Zhang T."/>
        </authorList>
    </citation>
    <scope>NUCLEOTIDE SEQUENCE</scope>
    <source>
        <strain evidence="18">HKST-UBA15</strain>
    </source>
</reference>
<organism evidence="18 19">
    <name type="scientific">Candidatus Dojkabacteria bacterium</name>
    <dbReference type="NCBI Taxonomy" id="2099670"/>
    <lineage>
        <taxon>Bacteria</taxon>
        <taxon>Candidatus Dojkabacteria</taxon>
    </lineage>
</organism>
<evidence type="ECO:0000256" key="2">
    <source>
        <dbReference type="ARBA" id="ARBA00003921"/>
    </source>
</evidence>
<keyword evidence="10 16" id="KW-0133">Cell shape</keyword>
<evidence type="ECO:0000256" key="8">
    <source>
        <dbReference type="ARBA" id="ARBA00022827"/>
    </source>
</evidence>
<dbReference type="EC" id="1.3.1.98" evidence="16"/>
<proteinExistence type="inferred from homology"/>
<comment type="caution">
    <text evidence="18">The sequence shown here is derived from an EMBL/GenBank/DDBJ whole genome shotgun (WGS) entry which is preliminary data.</text>
</comment>
<dbReference type="InterPro" id="IPR016169">
    <property type="entry name" value="FAD-bd_PCMH_sub2"/>
</dbReference>
<dbReference type="Proteomes" id="UP000745577">
    <property type="component" value="Unassembled WGS sequence"/>
</dbReference>
<dbReference type="GO" id="GO:0051301">
    <property type="term" value="P:cell division"/>
    <property type="evidence" value="ECO:0007669"/>
    <property type="project" value="UniProtKB-KW"/>
</dbReference>
<feature type="active site" description="Proton donor" evidence="16">
    <location>
        <position position="260"/>
    </location>
</feature>
<evidence type="ECO:0000256" key="7">
    <source>
        <dbReference type="ARBA" id="ARBA00022630"/>
    </source>
</evidence>
<keyword evidence="12 16" id="KW-0560">Oxidoreductase</keyword>
<dbReference type="PANTHER" id="PTHR21071">
    <property type="entry name" value="UDP-N-ACETYLENOLPYRUVOYLGLUCOSAMINE REDUCTASE"/>
    <property type="match status" value="1"/>
</dbReference>
<feature type="active site" evidence="16">
    <location>
        <position position="341"/>
    </location>
</feature>
<keyword evidence="8 16" id="KW-0274">FAD</keyword>
<evidence type="ECO:0000256" key="12">
    <source>
        <dbReference type="ARBA" id="ARBA00023002"/>
    </source>
</evidence>
<dbReference type="SUPFAM" id="SSF56176">
    <property type="entry name" value="FAD-binding/transporter-associated domain-like"/>
    <property type="match status" value="2"/>
</dbReference>
<evidence type="ECO:0000259" key="17">
    <source>
        <dbReference type="PROSITE" id="PS51387"/>
    </source>
</evidence>
<accession>A0A955KZZ8</accession>
<evidence type="ECO:0000256" key="16">
    <source>
        <dbReference type="HAMAP-Rule" id="MF_00037"/>
    </source>
</evidence>
<comment type="caution">
    <text evidence="16">Lacks conserved residue(s) required for the propagation of feature annotation.</text>
</comment>
<feature type="domain" description="FAD-binding PCMH-type" evidence="17">
    <location>
        <begin position="31"/>
        <end position="234"/>
    </location>
</feature>
<dbReference type="InterPro" id="IPR006094">
    <property type="entry name" value="Oxid_FAD_bind_N"/>
</dbReference>
<dbReference type="GO" id="GO:0071555">
    <property type="term" value="P:cell wall organization"/>
    <property type="evidence" value="ECO:0007669"/>
    <property type="project" value="UniProtKB-KW"/>
</dbReference>
<comment type="similarity">
    <text evidence="16">Belongs to the MurB family.</text>
</comment>
<dbReference type="HAMAP" id="MF_00037">
    <property type="entry name" value="MurB"/>
    <property type="match status" value="1"/>
</dbReference>
<name>A0A955KZZ8_9BACT</name>
<evidence type="ECO:0000256" key="11">
    <source>
        <dbReference type="ARBA" id="ARBA00022984"/>
    </source>
</evidence>
<comment type="function">
    <text evidence="2 16">Cell wall formation.</text>
</comment>
<evidence type="ECO:0000256" key="9">
    <source>
        <dbReference type="ARBA" id="ARBA00022857"/>
    </source>
</evidence>
<dbReference type="SUPFAM" id="SSF56194">
    <property type="entry name" value="Uridine diphospho-N-Acetylenolpyruvylglucosamine reductase, MurB, C-terminal domain"/>
    <property type="match status" value="1"/>
</dbReference>
<dbReference type="Pfam" id="PF01565">
    <property type="entry name" value="FAD_binding_4"/>
    <property type="match status" value="1"/>
</dbReference>